<dbReference type="Proteomes" id="UP000638848">
    <property type="component" value="Unassembled WGS sequence"/>
</dbReference>
<feature type="transmembrane region" description="Helical" evidence="1">
    <location>
        <begin position="47"/>
        <end position="69"/>
    </location>
</feature>
<sequence length="209" mass="21796">MRPVNKVVVVLVAAVSVLILAEAVIGATTGAPSLGTATGSPVVEWVFRVAVLAMSAGLIVVMVSNAAVIDAGRRSRTVLRWTTITTTAAYTIFDTGWALLGPSAEALWLTNEDQTPWWLVPVNLLGWIGIAAPAALGATMLLQGDRSSAAWLLTAAVVVYLLTFWLLTSVGSAWASLAYSGVVTNLGLALLGTTPPESHRARTQETTAA</sequence>
<reference evidence="2" key="1">
    <citation type="journal article" date="2014" name="Int. J. Syst. Evol. Microbiol.">
        <title>Complete genome sequence of Corynebacterium casei LMG S-19264T (=DSM 44701T), isolated from a smear-ripened cheese.</title>
        <authorList>
            <consortium name="US DOE Joint Genome Institute (JGI-PGF)"/>
            <person name="Walter F."/>
            <person name="Albersmeier A."/>
            <person name="Kalinowski J."/>
            <person name="Ruckert C."/>
        </authorList>
    </citation>
    <scope>NUCLEOTIDE SEQUENCE</scope>
    <source>
        <strain evidence="2">CGMCC 1.12187</strain>
    </source>
</reference>
<keyword evidence="1" id="KW-0812">Transmembrane</keyword>
<evidence type="ECO:0000256" key="1">
    <source>
        <dbReference type="SAM" id="Phobius"/>
    </source>
</evidence>
<dbReference type="AlphaFoldDB" id="A0A917H2T8"/>
<protein>
    <submittedName>
        <fullName evidence="2">Uncharacterized protein</fullName>
    </submittedName>
</protein>
<gene>
    <name evidence="2" type="ORF">GCM10011374_31930</name>
</gene>
<keyword evidence="1" id="KW-1133">Transmembrane helix</keyword>
<keyword evidence="1" id="KW-0472">Membrane</keyword>
<accession>A0A917H2T8</accession>
<organism evidence="2 3">
    <name type="scientific">Kocuria dechangensis</name>
    <dbReference type="NCBI Taxonomy" id="1176249"/>
    <lineage>
        <taxon>Bacteria</taxon>
        <taxon>Bacillati</taxon>
        <taxon>Actinomycetota</taxon>
        <taxon>Actinomycetes</taxon>
        <taxon>Micrococcales</taxon>
        <taxon>Micrococcaceae</taxon>
        <taxon>Kocuria</taxon>
    </lineage>
</organism>
<feature type="transmembrane region" description="Helical" evidence="1">
    <location>
        <begin position="120"/>
        <end position="142"/>
    </location>
</feature>
<name>A0A917H2T8_9MICC</name>
<evidence type="ECO:0000313" key="3">
    <source>
        <dbReference type="Proteomes" id="UP000638848"/>
    </source>
</evidence>
<evidence type="ECO:0000313" key="2">
    <source>
        <dbReference type="EMBL" id="GGG65653.1"/>
    </source>
</evidence>
<proteinExistence type="predicted"/>
<feature type="transmembrane region" description="Helical" evidence="1">
    <location>
        <begin position="149"/>
        <end position="167"/>
    </location>
</feature>
<feature type="transmembrane region" description="Helical" evidence="1">
    <location>
        <begin position="81"/>
        <end position="100"/>
    </location>
</feature>
<keyword evidence="3" id="KW-1185">Reference proteome</keyword>
<reference evidence="2" key="2">
    <citation type="submission" date="2020-09" db="EMBL/GenBank/DDBJ databases">
        <authorList>
            <person name="Sun Q."/>
            <person name="Zhou Y."/>
        </authorList>
    </citation>
    <scope>NUCLEOTIDE SEQUENCE</scope>
    <source>
        <strain evidence="2">CGMCC 1.12187</strain>
    </source>
</reference>
<dbReference type="RefSeq" id="WP_188539025.1">
    <property type="nucleotide sequence ID" value="NZ_BMEQ01000022.1"/>
</dbReference>
<dbReference type="EMBL" id="BMEQ01000022">
    <property type="protein sequence ID" value="GGG65653.1"/>
    <property type="molecule type" value="Genomic_DNA"/>
</dbReference>
<comment type="caution">
    <text evidence="2">The sequence shown here is derived from an EMBL/GenBank/DDBJ whole genome shotgun (WGS) entry which is preliminary data.</text>
</comment>
<feature type="transmembrane region" description="Helical" evidence="1">
    <location>
        <begin position="173"/>
        <end position="192"/>
    </location>
</feature>